<accession>A0A8K1GFZ0</accession>
<proteinExistence type="predicted"/>
<reference evidence="1" key="1">
    <citation type="submission" date="2019-04" db="EMBL/GenBank/DDBJ databases">
        <title>Genome assembly of Zosterops borbonicus 15179.</title>
        <authorList>
            <person name="Leroy T."/>
            <person name="Anselmetti Y."/>
            <person name="Tilak M.-K."/>
            <person name="Nabholz B."/>
        </authorList>
    </citation>
    <scope>NUCLEOTIDE SEQUENCE</scope>
    <source>
        <strain evidence="1">HGM_15179</strain>
        <tissue evidence="1">Muscle</tissue>
    </source>
</reference>
<dbReference type="AlphaFoldDB" id="A0A8K1GFZ0"/>
<dbReference type="Proteomes" id="UP000796761">
    <property type="component" value="Unassembled WGS sequence"/>
</dbReference>
<comment type="caution">
    <text evidence="1">The sequence shown here is derived from an EMBL/GenBank/DDBJ whole genome shotgun (WGS) entry which is preliminary data.</text>
</comment>
<keyword evidence="2" id="KW-1185">Reference proteome</keyword>
<protein>
    <submittedName>
        <fullName evidence="1">Uncharacterized protein</fullName>
    </submittedName>
</protein>
<dbReference type="EMBL" id="SWJQ01000253">
    <property type="protein sequence ID" value="TRZ17727.1"/>
    <property type="molecule type" value="Genomic_DNA"/>
</dbReference>
<feature type="non-terminal residue" evidence="1">
    <location>
        <position position="73"/>
    </location>
</feature>
<sequence>MAAAAAWWGRLLRRSCSTGARARAASAAPQLLTAMDIGRVRSSYLTTKLFGSSVVDCFKVREKIVLPRTTAPA</sequence>
<evidence type="ECO:0000313" key="1">
    <source>
        <dbReference type="EMBL" id="TRZ17727.1"/>
    </source>
</evidence>
<evidence type="ECO:0000313" key="2">
    <source>
        <dbReference type="Proteomes" id="UP000796761"/>
    </source>
</evidence>
<gene>
    <name evidence="1" type="ORF">HGM15179_009392</name>
</gene>
<organism evidence="1 2">
    <name type="scientific">Zosterops borbonicus</name>
    <dbReference type="NCBI Taxonomy" id="364589"/>
    <lineage>
        <taxon>Eukaryota</taxon>
        <taxon>Metazoa</taxon>
        <taxon>Chordata</taxon>
        <taxon>Craniata</taxon>
        <taxon>Vertebrata</taxon>
        <taxon>Euteleostomi</taxon>
        <taxon>Archelosauria</taxon>
        <taxon>Archosauria</taxon>
        <taxon>Dinosauria</taxon>
        <taxon>Saurischia</taxon>
        <taxon>Theropoda</taxon>
        <taxon>Coelurosauria</taxon>
        <taxon>Aves</taxon>
        <taxon>Neognathae</taxon>
        <taxon>Neoaves</taxon>
        <taxon>Telluraves</taxon>
        <taxon>Australaves</taxon>
        <taxon>Passeriformes</taxon>
        <taxon>Sylvioidea</taxon>
        <taxon>Zosteropidae</taxon>
        <taxon>Zosterops</taxon>
    </lineage>
</organism>
<name>A0A8K1GFZ0_9PASS</name>